<keyword evidence="1" id="KW-0285">Flavoprotein</keyword>
<dbReference type="AlphaFoldDB" id="A0A6J6BA12"/>
<organism evidence="6">
    <name type="scientific">freshwater metagenome</name>
    <dbReference type="NCBI Taxonomy" id="449393"/>
    <lineage>
        <taxon>unclassified sequences</taxon>
        <taxon>metagenomes</taxon>
        <taxon>ecological metagenomes</taxon>
    </lineage>
</organism>
<dbReference type="InterPro" id="IPR011251">
    <property type="entry name" value="Luciferase-like_dom"/>
</dbReference>
<dbReference type="GO" id="GO:0008726">
    <property type="term" value="F:alkanesulfonate monooxygenase activity"/>
    <property type="evidence" value="ECO:0007669"/>
    <property type="project" value="TreeGrafter"/>
</dbReference>
<keyword evidence="3" id="KW-0560">Oxidoreductase</keyword>
<evidence type="ECO:0000256" key="3">
    <source>
        <dbReference type="ARBA" id="ARBA00023002"/>
    </source>
</evidence>
<evidence type="ECO:0000256" key="2">
    <source>
        <dbReference type="ARBA" id="ARBA00022643"/>
    </source>
</evidence>
<dbReference type="GO" id="GO:0046306">
    <property type="term" value="P:alkanesulfonate catabolic process"/>
    <property type="evidence" value="ECO:0007669"/>
    <property type="project" value="TreeGrafter"/>
</dbReference>
<dbReference type="Gene3D" id="3.20.20.30">
    <property type="entry name" value="Luciferase-like domain"/>
    <property type="match status" value="1"/>
</dbReference>
<feature type="domain" description="Luciferase-like" evidence="5">
    <location>
        <begin position="11"/>
        <end position="286"/>
    </location>
</feature>
<dbReference type="EMBL" id="CAEZSE010000087">
    <property type="protein sequence ID" value="CAB4535477.1"/>
    <property type="molecule type" value="Genomic_DNA"/>
</dbReference>
<gene>
    <name evidence="6" type="ORF">UFOPK1353_00627</name>
</gene>
<protein>
    <submittedName>
        <fullName evidence="6">Unannotated protein</fullName>
    </submittedName>
</protein>
<keyword evidence="4" id="KW-0503">Monooxygenase</keyword>
<keyword evidence="2" id="KW-0288">FMN</keyword>
<dbReference type="InterPro" id="IPR019923">
    <property type="entry name" value="Lucif-like_OxRdtase_MSMEG_2516"/>
</dbReference>
<dbReference type="SUPFAM" id="SSF51679">
    <property type="entry name" value="Bacterial luciferase-like"/>
    <property type="match status" value="1"/>
</dbReference>
<evidence type="ECO:0000256" key="1">
    <source>
        <dbReference type="ARBA" id="ARBA00022630"/>
    </source>
</evidence>
<dbReference type="InterPro" id="IPR036661">
    <property type="entry name" value="Luciferase-like_sf"/>
</dbReference>
<dbReference type="InterPro" id="IPR050172">
    <property type="entry name" value="SsuD_RutA_monooxygenase"/>
</dbReference>
<reference evidence="6" key="1">
    <citation type="submission" date="2020-05" db="EMBL/GenBank/DDBJ databases">
        <authorList>
            <person name="Chiriac C."/>
            <person name="Salcher M."/>
            <person name="Ghai R."/>
            <person name="Kavagutti S V."/>
        </authorList>
    </citation>
    <scope>NUCLEOTIDE SEQUENCE</scope>
</reference>
<name>A0A6J6BA12_9ZZZZ</name>
<dbReference type="Pfam" id="PF00296">
    <property type="entry name" value="Bac_luciferase"/>
    <property type="match status" value="1"/>
</dbReference>
<dbReference type="PANTHER" id="PTHR42847:SF4">
    <property type="entry name" value="ALKANESULFONATE MONOOXYGENASE-RELATED"/>
    <property type="match status" value="1"/>
</dbReference>
<accession>A0A6J6BA12</accession>
<sequence length="316" mass="34270">MTSTKPIIRPFRFGIQASKAGSRKEWVELAKSTEDNGFSTLTMPDHFTDQLAPVPALMSAADATSKLRIGALVWDNDYKHPVVLAKELATMDLLSDGRLEIGIGAGWMATDYEQSGMVYDKPGVRIDRFLEGLEIIKRAMTGEKFSFTGAHYKITDYVSAPLPVQRPCPPILIGGGGPRVLKLAAQLADIVGINPSMKDGTVNAETITHMTADAVAEKIKIVQTAASSRMQDIELNIRTFLVNIRDSADEAINGTANMLKVDPKMVADSPFALMGPPAKIAEDLIARRERWGLSYIIVGGEDVNSFAPVIKILAGK</sequence>
<dbReference type="PANTHER" id="PTHR42847">
    <property type="entry name" value="ALKANESULFONATE MONOOXYGENASE"/>
    <property type="match status" value="1"/>
</dbReference>
<dbReference type="NCBIfam" id="TIGR03621">
    <property type="entry name" value="F420_MSMEG_2516"/>
    <property type="match status" value="1"/>
</dbReference>
<proteinExistence type="predicted"/>
<evidence type="ECO:0000256" key="4">
    <source>
        <dbReference type="ARBA" id="ARBA00023033"/>
    </source>
</evidence>
<evidence type="ECO:0000313" key="6">
    <source>
        <dbReference type="EMBL" id="CAB4535477.1"/>
    </source>
</evidence>
<evidence type="ECO:0000259" key="5">
    <source>
        <dbReference type="Pfam" id="PF00296"/>
    </source>
</evidence>